<organism evidence="3 4">
    <name type="scientific">Roseibium polysiphoniae</name>
    <dbReference type="NCBI Taxonomy" id="2571221"/>
    <lineage>
        <taxon>Bacteria</taxon>
        <taxon>Pseudomonadati</taxon>
        <taxon>Pseudomonadota</taxon>
        <taxon>Alphaproteobacteria</taxon>
        <taxon>Hyphomicrobiales</taxon>
        <taxon>Stappiaceae</taxon>
        <taxon>Roseibium</taxon>
    </lineage>
</organism>
<dbReference type="InterPro" id="IPR028994">
    <property type="entry name" value="Integrin_alpha_N"/>
</dbReference>
<evidence type="ECO:0000313" key="3">
    <source>
        <dbReference type="EMBL" id="MBS8258697.1"/>
    </source>
</evidence>
<accession>A0A944GQD8</accession>
<dbReference type="SUPFAM" id="SSF69318">
    <property type="entry name" value="Integrin alpha N-terminal domain"/>
    <property type="match status" value="1"/>
</dbReference>
<dbReference type="RefSeq" id="WP_213214470.1">
    <property type="nucleotide sequence ID" value="NZ_QTKU01000001.1"/>
</dbReference>
<evidence type="ECO:0000313" key="4">
    <source>
        <dbReference type="Proteomes" id="UP000705379"/>
    </source>
</evidence>
<keyword evidence="2" id="KW-0732">Signal</keyword>
<evidence type="ECO:0000256" key="2">
    <source>
        <dbReference type="SAM" id="SignalP"/>
    </source>
</evidence>
<proteinExistence type="predicted"/>
<feature type="chain" id="PRO_5037865283" description="VCBS repeat protein" evidence="2">
    <location>
        <begin position="28"/>
        <end position="322"/>
    </location>
</feature>
<dbReference type="Proteomes" id="UP000705379">
    <property type="component" value="Unassembled WGS sequence"/>
</dbReference>
<feature type="signal peptide" evidence="2">
    <location>
        <begin position="1"/>
        <end position="27"/>
    </location>
</feature>
<evidence type="ECO:0008006" key="5">
    <source>
        <dbReference type="Google" id="ProtNLM"/>
    </source>
</evidence>
<protein>
    <recommendedName>
        <fullName evidence="5">VCBS repeat protein</fullName>
    </recommendedName>
</protein>
<dbReference type="AlphaFoldDB" id="A0A944GQD8"/>
<reference evidence="3" key="2">
    <citation type="journal article" date="2021" name="Microorganisms">
        <title>Bacterial Dimethylsulfoniopropionate Biosynthesis in the East China Sea.</title>
        <authorList>
            <person name="Liu J."/>
            <person name="Zhang Y."/>
            <person name="Liu J."/>
            <person name="Zhong H."/>
            <person name="Williams B.T."/>
            <person name="Zheng Y."/>
            <person name="Curson A.R.J."/>
            <person name="Sun C."/>
            <person name="Sun H."/>
            <person name="Song D."/>
            <person name="Wagner Mackenzie B."/>
            <person name="Bermejo Martinez A."/>
            <person name="Todd J.D."/>
            <person name="Zhang X.H."/>
        </authorList>
    </citation>
    <scope>NUCLEOTIDE SEQUENCE</scope>
    <source>
        <strain evidence="3">AESS21</strain>
    </source>
</reference>
<dbReference type="EMBL" id="QTKU01000001">
    <property type="protein sequence ID" value="MBS8258697.1"/>
    <property type="molecule type" value="Genomic_DNA"/>
</dbReference>
<reference evidence="3" key="1">
    <citation type="submission" date="2018-08" db="EMBL/GenBank/DDBJ databases">
        <authorList>
            <person name="Jin W."/>
            <person name="Wang H."/>
            <person name="Yang Y."/>
            <person name="Li M."/>
            <person name="Liu J."/>
        </authorList>
    </citation>
    <scope>NUCLEOTIDE SEQUENCE</scope>
    <source>
        <strain evidence="3">AESS21</strain>
    </source>
</reference>
<feature type="region of interest" description="Disordered" evidence="1">
    <location>
        <begin position="43"/>
        <end position="62"/>
    </location>
</feature>
<evidence type="ECO:0000256" key="1">
    <source>
        <dbReference type="SAM" id="MobiDB-lite"/>
    </source>
</evidence>
<sequence>MILSASLLPRLLAALGLLPVLALPANAGAWQLDMLDKQPSAETFAGTGRAAPQSGDHKGLPDGRIATPDVPQDIVEAWHSAPTERYRHGALGDVIEGGALSVRTASGALLSYDLPEDRVFEDRTPRLVDLNGDGKTEVIAIVAFARAGGAVGIYGIEDGKLVERAVSAPIGRSNRWLNIAGIADFAGLGRQQITYVETPHIGGTLKLLDWQGDRLNVIAATRGFSNHRNGAREQRLSAVVEDQAGPVLVVPSDTRSTLRMMQMSDGQWRELATLALPGQLKTLLPLAADGASGACLIAQLETGQTAQICESDGPTPTAKPRN</sequence>
<gene>
    <name evidence="3" type="ORF">DYI23_00575</name>
</gene>
<comment type="caution">
    <text evidence="3">The sequence shown here is derived from an EMBL/GenBank/DDBJ whole genome shotgun (WGS) entry which is preliminary data.</text>
</comment>
<name>A0A944GQD8_9HYPH</name>